<feature type="domain" description="Clp R" evidence="2">
    <location>
        <begin position="38"/>
        <end position="181"/>
    </location>
</feature>
<name>A0A7J6X6L9_THATH</name>
<reference evidence="3 4" key="1">
    <citation type="submission" date="2020-06" db="EMBL/GenBank/DDBJ databases">
        <title>Transcriptomic and genomic resources for Thalictrum thalictroides and T. hernandezii: Facilitating candidate gene discovery in an emerging model plant lineage.</title>
        <authorList>
            <person name="Arias T."/>
            <person name="Riano-Pachon D.M."/>
            <person name="Di Stilio V.S."/>
        </authorList>
    </citation>
    <scope>NUCLEOTIDE SEQUENCE [LARGE SCALE GENOMIC DNA]</scope>
    <source>
        <strain evidence="4">cv. WT478/WT964</strain>
        <tissue evidence="3">Leaves</tissue>
    </source>
</reference>
<keyword evidence="3" id="KW-0067">ATP-binding</keyword>
<dbReference type="Gene3D" id="1.10.1780.10">
    <property type="entry name" value="Clp, N-terminal domain"/>
    <property type="match status" value="1"/>
</dbReference>
<dbReference type="EMBL" id="JABWDY010004247">
    <property type="protein sequence ID" value="KAF5205309.1"/>
    <property type="molecule type" value="Genomic_DNA"/>
</dbReference>
<protein>
    <submittedName>
        <fullName evidence="3">Atp-dependent clp protease atp-binding subunit clpa-like protein</fullName>
    </submittedName>
</protein>
<dbReference type="PROSITE" id="PS51903">
    <property type="entry name" value="CLP_R"/>
    <property type="match status" value="1"/>
</dbReference>
<accession>A0A7J6X6L9</accession>
<dbReference type="Pfam" id="PF02861">
    <property type="entry name" value="Clp_N"/>
    <property type="match status" value="1"/>
</dbReference>
<comment type="caution">
    <text evidence="3">The sequence shown here is derived from an EMBL/GenBank/DDBJ whole genome shotgun (WGS) entry which is preliminary data.</text>
</comment>
<keyword evidence="3" id="KW-0547">Nucleotide-binding</keyword>
<keyword evidence="1" id="KW-0677">Repeat</keyword>
<dbReference type="AlphaFoldDB" id="A0A7J6X6L9"/>
<evidence type="ECO:0000313" key="3">
    <source>
        <dbReference type="EMBL" id="KAF5205309.1"/>
    </source>
</evidence>
<organism evidence="3 4">
    <name type="scientific">Thalictrum thalictroides</name>
    <name type="common">Rue-anemone</name>
    <name type="synonym">Anemone thalictroides</name>
    <dbReference type="NCBI Taxonomy" id="46969"/>
    <lineage>
        <taxon>Eukaryota</taxon>
        <taxon>Viridiplantae</taxon>
        <taxon>Streptophyta</taxon>
        <taxon>Embryophyta</taxon>
        <taxon>Tracheophyta</taxon>
        <taxon>Spermatophyta</taxon>
        <taxon>Magnoliopsida</taxon>
        <taxon>Ranunculales</taxon>
        <taxon>Ranunculaceae</taxon>
        <taxon>Thalictroideae</taxon>
        <taxon>Thalictrum</taxon>
    </lineage>
</organism>
<proteinExistence type="predicted"/>
<keyword evidence="3" id="KW-0645">Protease</keyword>
<dbReference type="InterPro" id="IPR044217">
    <property type="entry name" value="CLPT1/2"/>
</dbReference>
<keyword evidence="4" id="KW-1185">Reference proteome</keyword>
<dbReference type="GO" id="GO:0006508">
    <property type="term" value="P:proteolysis"/>
    <property type="evidence" value="ECO:0007669"/>
    <property type="project" value="UniProtKB-KW"/>
</dbReference>
<evidence type="ECO:0000313" key="4">
    <source>
        <dbReference type="Proteomes" id="UP000554482"/>
    </source>
</evidence>
<evidence type="ECO:0000259" key="2">
    <source>
        <dbReference type="PROSITE" id="PS51903"/>
    </source>
</evidence>
<gene>
    <name evidence="3" type="ORF">FRX31_005103</name>
</gene>
<dbReference type="SUPFAM" id="SSF81923">
    <property type="entry name" value="Double Clp-N motif"/>
    <property type="match status" value="1"/>
</dbReference>
<sequence length="204" mass="22738">MPATPRPSLYCKMPGSMIIPRSIRSGNGGNKYLAKPVFDHFTAEALQAIIIAYDESRRLGHNYVGTEHIMIGLIAQKTDIAAKVFKLMGINLEDTRLEVLKTIGRGNGFFPVEIPFTYRATRVLDHALAEATLLCHDNIGTAHLLLGLIREEDSVAVTVLQRLGIDDLNKIRNQVNRLLSGENTEAVEEKRLSKIEVTINLKYE</sequence>
<dbReference type="PANTHER" id="PTHR47016:SF5">
    <property type="entry name" value="CLP DOMAIN SUPERFAMILY PROTEIN"/>
    <property type="match status" value="1"/>
</dbReference>
<keyword evidence="3" id="KW-0378">Hydrolase</keyword>
<dbReference type="PANTHER" id="PTHR47016">
    <property type="entry name" value="ATP-DEPENDENT CLP PROTEASE ATP-BINDING SUBUNIT CLPT1, CHLOROPLASTIC"/>
    <property type="match status" value="1"/>
</dbReference>
<dbReference type="OrthoDB" id="47330at2759"/>
<evidence type="ECO:0000256" key="1">
    <source>
        <dbReference type="PROSITE-ProRule" id="PRU01251"/>
    </source>
</evidence>
<dbReference type="Proteomes" id="UP000554482">
    <property type="component" value="Unassembled WGS sequence"/>
</dbReference>
<dbReference type="InterPro" id="IPR036628">
    <property type="entry name" value="Clp_N_dom_sf"/>
</dbReference>
<dbReference type="GO" id="GO:0008233">
    <property type="term" value="F:peptidase activity"/>
    <property type="evidence" value="ECO:0007669"/>
    <property type="project" value="UniProtKB-KW"/>
</dbReference>
<dbReference type="GO" id="GO:0005524">
    <property type="term" value="F:ATP binding"/>
    <property type="evidence" value="ECO:0007669"/>
    <property type="project" value="UniProtKB-KW"/>
</dbReference>
<dbReference type="InterPro" id="IPR004176">
    <property type="entry name" value="Clp_R_N"/>
</dbReference>